<sequence length="384" mass="40984">MAVLSQRRSGRGRGAGSPAARAQSAQDAGTAQTATRGKKRGCRPRKKPASNATTSVYGAAKRKAKAGGARGPSQVTKNRSKHSKQPLGIGAAYSHSSSPAAVKSKAKNSVRDAITSSNGARTSASSLISHPKAPTLTPATPRPQPLSPISSMKAKPPNSKQQRKPLPPSVPLKAASKTNSTIATRSISQSRRNSKGEKPLRRTTPSLSHARADAQSSQPSSPLHVQYTVPKHNILPGRNPNSRGSIVPYVRCSINEKNALPKVTKIKSGRNNTTPVNTQASTSFPPSRPPGRPPIISGRDHTAGPLNDWRFRTNDFVAEQKFSEDEEAAFRRRLAECHAFNMTQLHISVREPSINKRKRKRKAQGCGVTKGTASKGKGNGKGKK</sequence>
<dbReference type="AlphaFoldDB" id="A0A067NHX7"/>
<feature type="compositionally biased region" description="Polar residues" evidence="1">
    <location>
        <begin position="269"/>
        <end position="284"/>
    </location>
</feature>
<organism evidence="2 3">
    <name type="scientific">Pleurotus ostreatus (strain PC15)</name>
    <name type="common">Oyster mushroom</name>
    <dbReference type="NCBI Taxonomy" id="1137138"/>
    <lineage>
        <taxon>Eukaryota</taxon>
        <taxon>Fungi</taxon>
        <taxon>Dikarya</taxon>
        <taxon>Basidiomycota</taxon>
        <taxon>Agaricomycotina</taxon>
        <taxon>Agaricomycetes</taxon>
        <taxon>Agaricomycetidae</taxon>
        <taxon>Agaricales</taxon>
        <taxon>Pleurotineae</taxon>
        <taxon>Pleurotaceae</taxon>
        <taxon>Pleurotus</taxon>
    </lineage>
</organism>
<feature type="region of interest" description="Disordered" evidence="1">
    <location>
        <begin position="350"/>
        <end position="384"/>
    </location>
</feature>
<feature type="compositionally biased region" description="Low complexity" evidence="1">
    <location>
        <begin position="16"/>
        <end position="26"/>
    </location>
</feature>
<feature type="region of interest" description="Disordered" evidence="1">
    <location>
        <begin position="267"/>
        <end position="307"/>
    </location>
</feature>
<dbReference type="HOGENOM" id="CLU_719856_0_0_1"/>
<dbReference type="VEuPathDB" id="FungiDB:PLEOSDRAFT_1108975"/>
<dbReference type="InParanoid" id="A0A067NHX7"/>
<proteinExistence type="predicted"/>
<evidence type="ECO:0000313" key="2">
    <source>
        <dbReference type="EMBL" id="KDQ23331.1"/>
    </source>
</evidence>
<accession>A0A067NHX7</accession>
<reference evidence="3" key="1">
    <citation type="journal article" date="2014" name="Proc. Natl. Acad. Sci. U.S.A.">
        <title>Extensive sampling of basidiomycete genomes demonstrates inadequacy of the white-rot/brown-rot paradigm for wood decay fungi.</title>
        <authorList>
            <person name="Riley R."/>
            <person name="Salamov A.A."/>
            <person name="Brown D.W."/>
            <person name="Nagy L.G."/>
            <person name="Floudas D."/>
            <person name="Held B.W."/>
            <person name="Levasseur A."/>
            <person name="Lombard V."/>
            <person name="Morin E."/>
            <person name="Otillar R."/>
            <person name="Lindquist E.A."/>
            <person name="Sun H."/>
            <person name="LaButti K.M."/>
            <person name="Schmutz J."/>
            <person name="Jabbour D."/>
            <person name="Luo H."/>
            <person name="Baker S.E."/>
            <person name="Pisabarro A.G."/>
            <person name="Walton J.D."/>
            <person name="Blanchette R.A."/>
            <person name="Henrissat B."/>
            <person name="Martin F."/>
            <person name="Cullen D."/>
            <person name="Hibbett D.S."/>
            <person name="Grigoriev I.V."/>
        </authorList>
    </citation>
    <scope>NUCLEOTIDE SEQUENCE [LARGE SCALE GENOMIC DNA]</scope>
    <source>
        <strain evidence="3">PC15</strain>
    </source>
</reference>
<feature type="compositionally biased region" description="Polar residues" evidence="1">
    <location>
        <begin position="214"/>
        <end position="223"/>
    </location>
</feature>
<feature type="compositionally biased region" description="Polar residues" evidence="1">
    <location>
        <begin position="114"/>
        <end position="128"/>
    </location>
</feature>
<gene>
    <name evidence="2" type="ORF">PLEOSDRAFT_1108975</name>
</gene>
<feature type="compositionally biased region" description="Polar residues" evidence="1">
    <location>
        <begin position="176"/>
        <end position="191"/>
    </location>
</feature>
<feature type="compositionally biased region" description="Basic residues" evidence="1">
    <location>
        <begin position="36"/>
        <end position="48"/>
    </location>
</feature>
<feature type="region of interest" description="Disordered" evidence="1">
    <location>
        <begin position="1"/>
        <end position="224"/>
    </location>
</feature>
<protein>
    <submittedName>
        <fullName evidence="2">Uncharacterized protein</fullName>
    </submittedName>
</protein>
<name>A0A067NHX7_PLEO1</name>
<evidence type="ECO:0000313" key="3">
    <source>
        <dbReference type="Proteomes" id="UP000027073"/>
    </source>
</evidence>
<dbReference type="EMBL" id="KL198013">
    <property type="protein sequence ID" value="KDQ23331.1"/>
    <property type="molecule type" value="Genomic_DNA"/>
</dbReference>
<dbReference type="Proteomes" id="UP000027073">
    <property type="component" value="Unassembled WGS sequence"/>
</dbReference>
<evidence type="ECO:0000256" key="1">
    <source>
        <dbReference type="SAM" id="MobiDB-lite"/>
    </source>
</evidence>
<feature type="compositionally biased region" description="Low complexity" evidence="1">
    <location>
        <begin position="94"/>
        <end position="103"/>
    </location>
</feature>